<dbReference type="Gene3D" id="3.30.450.330">
    <property type="match status" value="1"/>
</dbReference>
<dbReference type="Pfam" id="PF00905">
    <property type="entry name" value="Transpeptidase"/>
    <property type="match status" value="1"/>
</dbReference>
<protein>
    <submittedName>
        <fullName evidence="4">Peptidoglycan synthase FtsI</fullName>
        <ecNumber evidence="4">2.4.1.129</ecNumber>
    </submittedName>
</protein>
<dbReference type="EMBL" id="CABEEZ010000122">
    <property type="protein sequence ID" value="VTR50756.1"/>
    <property type="molecule type" value="Genomic_DNA"/>
</dbReference>
<dbReference type="GO" id="GO:0005886">
    <property type="term" value="C:plasma membrane"/>
    <property type="evidence" value="ECO:0007669"/>
    <property type="project" value="TreeGrafter"/>
</dbReference>
<dbReference type="GO" id="GO:0071555">
    <property type="term" value="P:cell wall organization"/>
    <property type="evidence" value="ECO:0007669"/>
    <property type="project" value="TreeGrafter"/>
</dbReference>
<dbReference type="PANTHER" id="PTHR30627">
    <property type="entry name" value="PEPTIDOGLYCAN D,D-TRANSPEPTIDASE"/>
    <property type="match status" value="1"/>
</dbReference>
<evidence type="ECO:0000259" key="3">
    <source>
        <dbReference type="Pfam" id="PF00905"/>
    </source>
</evidence>
<dbReference type="AlphaFoldDB" id="A0A4U9VTF7"/>
<sequence>MIANQADSGCAVLVKVNTGEILGMASYPSFNPNNYANTPVKDIHNVCSSDSFEPGSTVKPVVVMVGWITS</sequence>
<keyword evidence="4" id="KW-0328">Glycosyltransferase</keyword>
<accession>A0A4U9VTF7</accession>
<organism evidence="4">
    <name type="scientific">Serratia fonticola</name>
    <dbReference type="NCBI Taxonomy" id="47917"/>
    <lineage>
        <taxon>Bacteria</taxon>
        <taxon>Pseudomonadati</taxon>
        <taxon>Pseudomonadota</taxon>
        <taxon>Gammaproteobacteria</taxon>
        <taxon>Enterobacterales</taxon>
        <taxon>Yersiniaceae</taxon>
        <taxon>Serratia</taxon>
    </lineage>
</organism>
<keyword evidence="2" id="KW-0472">Membrane</keyword>
<reference evidence="4" key="1">
    <citation type="submission" date="2019-05" db="EMBL/GenBank/DDBJ databases">
        <authorList>
            <consortium name="Pathogen Informatics"/>
        </authorList>
    </citation>
    <scope>NUCLEOTIDE SEQUENCE [LARGE SCALE GENOMIC DNA]</scope>
    <source>
        <strain evidence="4">NCTC12965</strain>
    </source>
</reference>
<dbReference type="InterPro" id="IPR012338">
    <property type="entry name" value="Beta-lactam/transpept-like"/>
</dbReference>
<dbReference type="PANTHER" id="PTHR30627:SF1">
    <property type="entry name" value="PEPTIDOGLYCAN D,D-TRANSPEPTIDASE FTSI"/>
    <property type="match status" value="1"/>
</dbReference>
<keyword evidence="4" id="KW-0808">Transferase</keyword>
<name>A0A4U9VTF7_SERFO</name>
<feature type="domain" description="Penicillin-binding protein transpeptidase" evidence="3">
    <location>
        <begin position="9"/>
        <end position="67"/>
    </location>
</feature>
<evidence type="ECO:0000313" key="4">
    <source>
        <dbReference type="EMBL" id="VTR50756.1"/>
    </source>
</evidence>
<comment type="subcellular location">
    <subcellularLocation>
        <location evidence="1">Membrane</location>
    </subcellularLocation>
</comment>
<dbReference type="InterPro" id="IPR050515">
    <property type="entry name" value="Beta-lactam/transpept"/>
</dbReference>
<dbReference type="GO" id="GO:0016757">
    <property type="term" value="F:glycosyltransferase activity"/>
    <property type="evidence" value="ECO:0007669"/>
    <property type="project" value="UniProtKB-KW"/>
</dbReference>
<dbReference type="SUPFAM" id="SSF56601">
    <property type="entry name" value="beta-lactamase/transpeptidase-like"/>
    <property type="match status" value="1"/>
</dbReference>
<evidence type="ECO:0000256" key="2">
    <source>
        <dbReference type="ARBA" id="ARBA00023136"/>
    </source>
</evidence>
<gene>
    <name evidence="4" type="primary">ftsI_6</name>
    <name evidence="4" type="ORF">NCTC12965_06048</name>
</gene>
<dbReference type="Gene3D" id="3.40.710.10">
    <property type="entry name" value="DD-peptidase/beta-lactamase superfamily"/>
    <property type="match status" value="1"/>
</dbReference>
<evidence type="ECO:0000256" key="1">
    <source>
        <dbReference type="ARBA" id="ARBA00004370"/>
    </source>
</evidence>
<dbReference type="InterPro" id="IPR001460">
    <property type="entry name" value="PCN-bd_Tpept"/>
</dbReference>
<proteinExistence type="predicted"/>
<dbReference type="GO" id="GO:0008658">
    <property type="term" value="F:penicillin binding"/>
    <property type="evidence" value="ECO:0007669"/>
    <property type="project" value="InterPro"/>
</dbReference>
<dbReference type="EC" id="2.4.1.129" evidence="4"/>